<evidence type="ECO:0000256" key="3">
    <source>
        <dbReference type="ARBA" id="ARBA00022771"/>
    </source>
</evidence>
<gene>
    <name evidence="9" type="ORF">GMARGA_LOCUS4801</name>
</gene>
<keyword evidence="3 6" id="KW-0863">Zinc-finger</keyword>
<evidence type="ECO:0000313" key="9">
    <source>
        <dbReference type="EMBL" id="CAG8556281.1"/>
    </source>
</evidence>
<feature type="compositionally biased region" description="Low complexity" evidence="7">
    <location>
        <begin position="194"/>
        <end position="205"/>
    </location>
</feature>
<evidence type="ECO:0000256" key="7">
    <source>
        <dbReference type="SAM" id="MobiDB-lite"/>
    </source>
</evidence>
<feature type="compositionally biased region" description="Low complexity" evidence="7">
    <location>
        <begin position="238"/>
        <end position="251"/>
    </location>
</feature>
<dbReference type="EMBL" id="CAJVQB010001934">
    <property type="protein sequence ID" value="CAG8556281.1"/>
    <property type="molecule type" value="Genomic_DNA"/>
</dbReference>
<dbReference type="InterPro" id="IPR039355">
    <property type="entry name" value="Transcription_factor_GATA"/>
</dbReference>
<proteinExistence type="predicted"/>
<feature type="compositionally biased region" description="Polar residues" evidence="7">
    <location>
        <begin position="182"/>
        <end position="193"/>
    </location>
</feature>
<dbReference type="CDD" id="cd00202">
    <property type="entry name" value="ZnF_GATA"/>
    <property type="match status" value="1"/>
</dbReference>
<dbReference type="PANTHER" id="PTHR10071:SF281">
    <property type="entry name" value="BOX A-BINDING FACTOR-RELATED"/>
    <property type="match status" value="1"/>
</dbReference>
<evidence type="ECO:0000256" key="1">
    <source>
        <dbReference type="ARBA" id="ARBA00004123"/>
    </source>
</evidence>
<evidence type="ECO:0000256" key="2">
    <source>
        <dbReference type="ARBA" id="ARBA00022723"/>
    </source>
</evidence>
<keyword evidence="10" id="KW-1185">Reference proteome</keyword>
<dbReference type="SMART" id="SM00401">
    <property type="entry name" value="ZnF_GATA"/>
    <property type="match status" value="1"/>
</dbReference>
<dbReference type="Gene3D" id="3.30.50.10">
    <property type="entry name" value="Erythroid Transcription Factor GATA-1, subunit A"/>
    <property type="match status" value="1"/>
</dbReference>
<feature type="region of interest" description="Disordered" evidence="7">
    <location>
        <begin position="318"/>
        <end position="355"/>
    </location>
</feature>
<reference evidence="9 10" key="1">
    <citation type="submission" date="2021-06" db="EMBL/GenBank/DDBJ databases">
        <authorList>
            <person name="Kallberg Y."/>
            <person name="Tangrot J."/>
            <person name="Rosling A."/>
        </authorList>
    </citation>
    <scope>NUCLEOTIDE SEQUENCE [LARGE SCALE GENOMIC DNA]</scope>
    <source>
        <strain evidence="9 10">120-4 pot B 10/14</strain>
    </source>
</reference>
<feature type="domain" description="GATA-type" evidence="8">
    <location>
        <begin position="250"/>
        <end position="304"/>
    </location>
</feature>
<evidence type="ECO:0000256" key="6">
    <source>
        <dbReference type="PROSITE-ProRule" id="PRU00094"/>
    </source>
</evidence>
<keyword evidence="4" id="KW-0862">Zinc</keyword>
<evidence type="ECO:0000256" key="5">
    <source>
        <dbReference type="ARBA" id="ARBA00023242"/>
    </source>
</evidence>
<evidence type="ECO:0000313" key="10">
    <source>
        <dbReference type="Proteomes" id="UP000789901"/>
    </source>
</evidence>
<name>A0ABN7UCA6_GIGMA</name>
<sequence length="468" mass="52007">MVGQNHILMNLDSGSIVYAPRISAIPTSSDKILHVPISTFQVINSSSPLIYPTMTENDLMSSFVLTNEMQQQLLLDPNTMQLHSSLDTFPENYDDDIMLRSPTENFSHSSGLDSQINSPTGECLSPEMMNSFEVDDNYFDEFLSDPNLMFKEDCLPESCVNDFVKLENHDNDDVLMSHVSDSDSAQNDGNYSFESLESLESPESPKNNSATIGTPPPSPQQTSDAANSTADNLDAKSKLSPPKKQSSTKPPRNLECYNCGVNKTPLWRRTPDRMHSLCNACGLYYKQYNTHRPLHIRNKPTNSSAPYTLPVSRKCTISSVSSESSDRPAAMRKTKIQRRRRDWGGANGSQNGVNIDDSISDGSCDSTLQHSTSPITIQLSTGHQRPLVPLMIPQSQIASPITMIASIPSIQPNYTNGIPYLSYHVELDDSGFKNSVSKLPRDQVEIVLDTLERRCQIVKDLLVENQSY</sequence>
<evidence type="ECO:0000256" key="4">
    <source>
        <dbReference type="ARBA" id="ARBA00022833"/>
    </source>
</evidence>
<comment type="caution">
    <text evidence="9">The sequence shown here is derived from an EMBL/GenBank/DDBJ whole genome shotgun (WGS) entry which is preliminary data.</text>
</comment>
<accession>A0ABN7UCA6</accession>
<dbReference type="PROSITE" id="PS50114">
    <property type="entry name" value="GATA_ZN_FINGER_2"/>
    <property type="match status" value="1"/>
</dbReference>
<dbReference type="InterPro" id="IPR013088">
    <property type="entry name" value="Znf_NHR/GATA"/>
</dbReference>
<dbReference type="InterPro" id="IPR000679">
    <property type="entry name" value="Znf_GATA"/>
</dbReference>
<dbReference type="Proteomes" id="UP000789901">
    <property type="component" value="Unassembled WGS sequence"/>
</dbReference>
<dbReference type="Pfam" id="PF00320">
    <property type="entry name" value="GATA"/>
    <property type="match status" value="1"/>
</dbReference>
<dbReference type="PANTHER" id="PTHR10071">
    <property type="entry name" value="TRANSCRIPTION FACTOR GATA FAMILY MEMBER"/>
    <property type="match status" value="1"/>
</dbReference>
<organism evidence="9 10">
    <name type="scientific">Gigaspora margarita</name>
    <dbReference type="NCBI Taxonomy" id="4874"/>
    <lineage>
        <taxon>Eukaryota</taxon>
        <taxon>Fungi</taxon>
        <taxon>Fungi incertae sedis</taxon>
        <taxon>Mucoromycota</taxon>
        <taxon>Glomeromycotina</taxon>
        <taxon>Glomeromycetes</taxon>
        <taxon>Diversisporales</taxon>
        <taxon>Gigasporaceae</taxon>
        <taxon>Gigaspora</taxon>
    </lineage>
</organism>
<feature type="compositionally biased region" description="Basic residues" evidence="7">
    <location>
        <begin position="330"/>
        <end position="341"/>
    </location>
</feature>
<protein>
    <submittedName>
        <fullName evidence="9">21161_t:CDS:1</fullName>
    </submittedName>
</protein>
<dbReference type="SUPFAM" id="SSF57716">
    <property type="entry name" value="Glucocorticoid receptor-like (DNA-binding domain)"/>
    <property type="match status" value="1"/>
</dbReference>
<evidence type="ECO:0000259" key="8">
    <source>
        <dbReference type="PROSITE" id="PS50114"/>
    </source>
</evidence>
<feature type="region of interest" description="Disordered" evidence="7">
    <location>
        <begin position="175"/>
        <end position="255"/>
    </location>
</feature>
<keyword evidence="5" id="KW-0539">Nucleus</keyword>
<comment type="subcellular location">
    <subcellularLocation>
        <location evidence="1">Nucleus</location>
    </subcellularLocation>
</comment>
<feature type="compositionally biased region" description="Polar residues" evidence="7">
    <location>
        <begin position="220"/>
        <end position="231"/>
    </location>
</feature>
<keyword evidence="2" id="KW-0479">Metal-binding</keyword>